<evidence type="ECO:0000259" key="7">
    <source>
        <dbReference type="Pfam" id="PF03711"/>
    </source>
</evidence>
<dbReference type="GO" id="GO:0008483">
    <property type="term" value="F:transaminase activity"/>
    <property type="evidence" value="ECO:0007669"/>
    <property type="project" value="UniProtKB-KW"/>
</dbReference>
<dbReference type="PANTHER" id="PTHR43277">
    <property type="entry name" value="ARGININE DECARBOXYLASE"/>
    <property type="match status" value="1"/>
</dbReference>
<dbReference type="GO" id="GO:0016831">
    <property type="term" value="F:carboxy-lyase activity"/>
    <property type="evidence" value="ECO:0007669"/>
    <property type="project" value="UniProtKB-KW"/>
</dbReference>
<dbReference type="InterPro" id="IPR015424">
    <property type="entry name" value="PyrdxlP-dep_Trfase"/>
</dbReference>
<keyword evidence="3" id="KW-0210">Decarboxylase</keyword>
<keyword evidence="5" id="KW-0456">Lyase</keyword>
<evidence type="ECO:0000256" key="2">
    <source>
        <dbReference type="ARBA" id="ARBA00010671"/>
    </source>
</evidence>
<dbReference type="Gene3D" id="3.90.100.10">
    <property type="entry name" value="Orn/Lys/Arg decarboxylase, C-terminal domain"/>
    <property type="match status" value="1"/>
</dbReference>
<dbReference type="SUPFAM" id="SSF55904">
    <property type="entry name" value="Ornithine decarboxylase C-terminal domain"/>
    <property type="match status" value="1"/>
</dbReference>
<reference evidence="8" key="2">
    <citation type="submission" date="2021-04" db="EMBL/GenBank/DDBJ databases">
        <authorList>
            <person name="Gilroy R."/>
        </authorList>
    </citation>
    <scope>NUCLEOTIDE SEQUENCE</scope>
    <source>
        <strain evidence="8">CHK199-9574</strain>
    </source>
</reference>
<evidence type="ECO:0000259" key="6">
    <source>
        <dbReference type="Pfam" id="PF01276"/>
    </source>
</evidence>
<accession>A0A9D2CG80</accession>
<dbReference type="EMBL" id="DXCO01000019">
    <property type="protein sequence ID" value="HIY77837.1"/>
    <property type="molecule type" value="Genomic_DNA"/>
</dbReference>
<feature type="domain" description="Orn/Lys/Arg decarboxylases family 1 pyridoxal-P attachment site" evidence="6">
    <location>
        <begin position="5"/>
        <end position="276"/>
    </location>
</feature>
<reference evidence="8" key="1">
    <citation type="journal article" date="2021" name="PeerJ">
        <title>Extensive microbial diversity within the chicken gut microbiome revealed by metagenomics and culture.</title>
        <authorList>
            <person name="Gilroy R."/>
            <person name="Ravi A."/>
            <person name="Getino M."/>
            <person name="Pursley I."/>
            <person name="Horton D.L."/>
            <person name="Alikhan N.F."/>
            <person name="Baker D."/>
            <person name="Gharbi K."/>
            <person name="Hall N."/>
            <person name="Watson M."/>
            <person name="Adriaenssens E.M."/>
            <person name="Foster-Nyarko E."/>
            <person name="Jarju S."/>
            <person name="Secka A."/>
            <person name="Antonio M."/>
            <person name="Oren A."/>
            <person name="Chaudhuri R.R."/>
            <person name="La Ragione R."/>
            <person name="Hildebrand F."/>
            <person name="Pallen M.J."/>
        </authorList>
    </citation>
    <scope>NUCLEOTIDE SEQUENCE</scope>
    <source>
        <strain evidence="8">CHK199-9574</strain>
    </source>
</reference>
<dbReference type="Proteomes" id="UP000824135">
    <property type="component" value="Unassembled WGS sequence"/>
</dbReference>
<dbReference type="PANTHER" id="PTHR43277:SF4">
    <property type="entry name" value="ARGININE DECARBOXYLASE"/>
    <property type="match status" value="1"/>
</dbReference>
<dbReference type="InterPro" id="IPR052357">
    <property type="entry name" value="Orn_Lys_Arg_decarboxylase-I"/>
</dbReference>
<dbReference type="Pfam" id="PF01276">
    <property type="entry name" value="OKR_DC_1"/>
    <property type="match status" value="1"/>
</dbReference>
<evidence type="ECO:0000256" key="4">
    <source>
        <dbReference type="ARBA" id="ARBA00022898"/>
    </source>
</evidence>
<dbReference type="InterPro" id="IPR036633">
    <property type="entry name" value="Prn/Lys/Arg_de-COase_C_sf"/>
</dbReference>
<comment type="caution">
    <text evidence="8">The sequence shown here is derived from an EMBL/GenBank/DDBJ whole genome shotgun (WGS) entry which is preliminary data.</text>
</comment>
<keyword evidence="8" id="KW-0032">Aminotransferase</keyword>
<dbReference type="SUPFAM" id="SSF53383">
    <property type="entry name" value="PLP-dependent transferases"/>
    <property type="match status" value="1"/>
</dbReference>
<dbReference type="Pfam" id="PF03711">
    <property type="entry name" value="OKR_DC_1_C"/>
    <property type="match status" value="1"/>
</dbReference>
<comment type="similarity">
    <text evidence="2">Belongs to the Orn/Lys/Arg decarboxylase class-I family.</text>
</comment>
<evidence type="ECO:0000313" key="9">
    <source>
        <dbReference type="Proteomes" id="UP000824135"/>
    </source>
</evidence>
<dbReference type="InterPro" id="IPR015421">
    <property type="entry name" value="PyrdxlP-dep_Trfase_major"/>
</dbReference>
<evidence type="ECO:0000256" key="1">
    <source>
        <dbReference type="ARBA" id="ARBA00001933"/>
    </source>
</evidence>
<protein>
    <submittedName>
        <fullName evidence="8">Aminotransferase class V-fold PLP-dependent enzyme</fullName>
    </submittedName>
</protein>
<evidence type="ECO:0000256" key="3">
    <source>
        <dbReference type="ARBA" id="ARBA00022793"/>
    </source>
</evidence>
<keyword evidence="4" id="KW-0663">Pyridoxal phosphate</keyword>
<gene>
    <name evidence="8" type="ORF">H9728_02220</name>
</gene>
<evidence type="ECO:0000313" key="8">
    <source>
        <dbReference type="EMBL" id="HIY77837.1"/>
    </source>
</evidence>
<dbReference type="InterPro" id="IPR008286">
    <property type="entry name" value="Prn/Lys/Arg_de-COase_C"/>
</dbReference>
<name>A0A9D2CG80_9FIRM</name>
<organism evidence="8 9">
    <name type="scientific">Candidatus Borkfalkia excrementavium</name>
    <dbReference type="NCBI Taxonomy" id="2838505"/>
    <lineage>
        <taxon>Bacteria</taxon>
        <taxon>Bacillati</taxon>
        <taxon>Bacillota</taxon>
        <taxon>Clostridia</taxon>
        <taxon>Christensenellales</taxon>
        <taxon>Christensenellaceae</taxon>
        <taxon>Candidatus Borkfalkia</taxon>
    </lineage>
</organism>
<feature type="domain" description="Orn/Lys/Arg decarboxylase C-terminal" evidence="7">
    <location>
        <begin position="364"/>
        <end position="430"/>
    </location>
</feature>
<dbReference type="AlphaFoldDB" id="A0A9D2CG80"/>
<sequence length="454" mass="50349">MRCSIYDALKKYSRRHAARFHMPGHKANRRHFPFFKDAALDITELSFSDCLENPDGIIASAERDIAEILGAEKSFILTDGSSCGIYAMLYAVKRRGGKVVISRNSHKSVYNACAVLGIEPYILKGNELNGVLLPPAAAEIEDAFKKERDICAALITSPDYYGNISDYQSIRKVCTRYGKLFLVDGAHGAYLRFDPDSAGAYAGEYADAWVDGAHKTLPALTQGALLNVREKSLVPDLKEGLDAFRTTSPSYPIMASVEYGVKYLAEKGAALIDTLKRELSLMKMRLKKRGILYYEEGRTLQFSVDFGGMGISPYLAQEELEKRGVFAEMNDGRYLLFYLSPLTKPFWLWRLEHGIRRIVKMRSLRNTYESKPEYVNGLKKFSYLTALTFAKERVPLSEAAGRICARNAGVTPPCFPVVVAGEQITEQAVAALAAAKHTFGTDGGIEVIRIGVGK</sequence>
<keyword evidence="8" id="KW-0808">Transferase</keyword>
<comment type="cofactor">
    <cofactor evidence="1">
        <name>pyridoxal 5'-phosphate</name>
        <dbReference type="ChEBI" id="CHEBI:597326"/>
    </cofactor>
</comment>
<proteinExistence type="inferred from homology"/>
<dbReference type="Gene3D" id="3.40.640.10">
    <property type="entry name" value="Type I PLP-dependent aspartate aminotransferase-like (Major domain)"/>
    <property type="match status" value="1"/>
</dbReference>
<dbReference type="InterPro" id="IPR000310">
    <property type="entry name" value="Orn/Lys/Arg_deCO2ase_major_dom"/>
</dbReference>
<evidence type="ECO:0000256" key="5">
    <source>
        <dbReference type="ARBA" id="ARBA00023239"/>
    </source>
</evidence>